<sequence>LDSLTVAQLRAIIEEQLACTVKSGTKKAELVAMLKKYYGV</sequence>
<organism evidence="1">
    <name type="scientific">Haemonchus placei</name>
    <name type="common">Barber's pole worm</name>
    <dbReference type="NCBI Taxonomy" id="6290"/>
    <lineage>
        <taxon>Eukaryota</taxon>
        <taxon>Metazoa</taxon>
        <taxon>Ecdysozoa</taxon>
        <taxon>Nematoda</taxon>
        <taxon>Chromadorea</taxon>
        <taxon>Rhabditida</taxon>
        <taxon>Rhabditina</taxon>
        <taxon>Rhabditomorpha</taxon>
        <taxon>Strongyloidea</taxon>
        <taxon>Trichostrongylidae</taxon>
        <taxon>Haemonchus</taxon>
    </lineage>
</organism>
<name>A0A0N4X7U8_HAEPC</name>
<dbReference type="InterPro" id="IPR036361">
    <property type="entry name" value="SAP_dom_sf"/>
</dbReference>
<dbReference type="Gene3D" id="1.10.720.30">
    <property type="entry name" value="SAP domain"/>
    <property type="match status" value="1"/>
</dbReference>
<accession>A0A0N4X7U8</accession>
<protein>
    <submittedName>
        <fullName evidence="1">SAP domain-containing protein</fullName>
    </submittedName>
</protein>
<proteinExistence type="predicted"/>
<dbReference type="AlphaFoldDB" id="A0A0N4X7U8"/>
<evidence type="ECO:0000313" key="1">
    <source>
        <dbReference type="WBParaSite" id="HPLM_0002044001-mRNA-1"/>
    </source>
</evidence>
<reference evidence="1" key="1">
    <citation type="submission" date="2017-02" db="UniProtKB">
        <authorList>
            <consortium name="WormBaseParasite"/>
        </authorList>
    </citation>
    <scope>IDENTIFICATION</scope>
</reference>
<dbReference type="WBParaSite" id="HPLM_0002044001-mRNA-1">
    <property type="protein sequence ID" value="HPLM_0002044001-mRNA-1"/>
    <property type="gene ID" value="HPLM_0002044001"/>
</dbReference>